<dbReference type="AlphaFoldDB" id="A0A0J7NB44"/>
<keyword evidence="2" id="KW-1185">Reference proteome</keyword>
<comment type="caution">
    <text evidence="1">The sequence shown here is derived from an EMBL/GenBank/DDBJ whole genome shotgun (WGS) entry which is preliminary data.</text>
</comment>
<evidence type="ECO:0000313" key="1">
    <source>
        <dbReference type="EMBL" id="KMQ89825.1"/>
    </source>
</evidence>
<dbReference type="PaxDb" id="67767-A0A0J7NB44"/>
<dbReference type="Proteomes" id="UP000036403">
    <property type="component" value="Unassembled WGS sequence"/>
</dbReference>
<protein>
    <submittedName>
        <fullName evidence="1">Uncharacterized protein</fullName>
    </submittedName>
</protein>
<accession>A0A0J7NB44</accession>
<organism evidence="1 2">
    <name type="scientific">Lasius niger</name>
    <name type="common">Black garden ant</name>
    <dbReference type="NCBI Taxonomy" id="67767"/>
    <lineage>
        <taxon>Eukaryota</taxon>
        <taxon>Metazoa</taxon>
        <taxon>Ecdysozoa</taxon>
        <taxon>Arthropoda</taxon>
        <taxon>Hexapoda</taxon>
        <taxon>Insecta</taxon>
        <taxon>Pterygota</taxon>
        <taxon>Neoptera</taxon>
        <taxon>Endopterygota</taxon>
        <taxon>Hymenoptera</taxon>
        <taxon>Apocrita</taxon>
        <taxon>Aculeata</taxon>
        <taxon>Formicoidea</taxon>
        <taxon>Formicidae</taxon>
        <taxon>Formicinae</taxon>
        <taxon>Lasius</taxon>
        <taxon>Lasius</taxon>
    </lineage>
</organism>
<name>A0A0J7NB44_LASNI</name>
<dbReference type="EMBL" id="LBMM01007346">
    <property type="protein sequence ID" value="KMQ89825.1"/>
    <property type="molecule type" value="Genomic_DNA"/>
</dbReference>
<reference evidence="1 2" key="1">
    <citation type="submission" date="2015-04" db="EMBL/GenBank/DDBJ databases">
        <title>Lasius niger genome sequencing.</title>
        <authorList>
            <person name="Konorov E.A."/>
            <person name="Nikitin M.A."/>
            <person name="Kirill M.V."/>
            <person name="Chang P."/>
        </authorList>
    </citation>
    <scope>NUCLEOTIDE SEQUENCE [LARGE SCALE GENOMIC DNA]</scope>
    <source>
        <tissue evidence="1">Whole</tissue>
    </source>
</reference>
<gene>
    <name evidence="1" type="ORF">RF55_10510</name>
</gene>
<sequence length="251" mass="27042">MSARNDVSTVWCDLFAVAFQKSPIYLTDGVVTKWGNSALTSVGQFFDPNLPEGHPISNKFPFPLATLVADALGVAVSDTASGFNAIGGNFALGTDSLDDLMLDFEPVGKAGTLFESTPPSDPQVNAQAVDDNQLIHGSKMSLQMGVPPHTVGHYTALAALIPLMKAIFTQHQCLGGRYIIATPSYIWTGMMLTNFTDITEKPAQAPGSLFRLDFVKPVEKPQGNEMQVSEKYSSINKGNINYLPSPELMQV</sequence>
<evidence type="ECO:0000313" key="2">
    <source>
        <dbReference type="Proteomes" id="UP000036403"/>
    </source>
</evidence>
<proteinExistence type="predicted"/>